<feature type="domain" description="TUG ubiquitin-like" evidence="2">
    <location>
        <begin position="11"/>
        <end position="72"/>
    </location>
</feature>
<dbReference type="Gene3D" id="3.10.20.90">
    <property type="entry name" value="Phosphatidylinositol 3-kinase Catalytic Subunit, Chain A, domain 1"/>
    <property type="match status" value="2"/>
</dbReference>
<feature type="compositionally biased region" description="Low complexity" evidence="1">
    <location>
        <begin position="300"/>
        <end position="309"/>
    </location>
</feature>
<organism evidence="3 4">
    <name type="scientific">Coemansia thaxteri</name>
    <dbReference type="NCBI Taxonomy" id="2663907"/>
    <lineage>
        <taxon>Eukaryota</taxon>
        <taxon>Fungi</taxon>
        <taxon>Fungi incertae sedis</taxon>
        <taxon>Zoopagomycota</taxon>
        <taxon>Kickxellomycotina</taxon>
        <taxon>Kickxellomycetes</taxon>
        <taxon>Kickxellales</taxon>
        <taxon>Kickxellaceae</taxon>
        <taxon>Coemansia</taxon>
    </lineage>
</organism>
<evidence type="ECO:0000313" key="4">
    <source>
        <dbReference type="Proteomes" id="UP001150907"/>
    </source>
</evidence>
<protein>
    <recommendedName>
        <fullName evidence="2">TUG ubiquitin-like domain-containing protein</fullName>
    </recommendedName>
</protein>
<dbReference type="PANTHER" id="PTHR46467">
    <property type="entry name" value="TETHER CONTAINING UBX DOMAIN FOR GLUT4"/>
    <property type="match status" value="1"/>
</dbReference>
<feature type="region of interest" description="Disordered" evidence="1">
    <location>
        <begin position="251"/>
        <end position="334"/>
    </location>
</feature>
<dbReference type="EMBL" id="JANBQF010000262">
    <property type="protein sequence ID" value="KAJ2002884.1"/>
    <property type="molecule type" value="Genomic_DNA"/>
</dbReference>
<dbReference type="InterPro" id="IPR021569">
    <property type="entry name" value="TUG-UBL1"/>
</dbReference>
<evidence type="ECO:0000259" key="2">
    <source>
        <dbReference type="Pfam" id="PF11470"/>
    </source>
</evidence>
<dbReference type="PANTHER" id="PTHR46467:SF1">
    <property type="entry name" value="TETHER CONTAINING UBX DOMAIN FOR GLUT4"/>
    <property type="match status" value="1"/>
</dbReference>
<dbReference type="InterPro" id="IPR059238">
    <property type="entry name" value="UBX1_UBXN9"/>
</dbReference>
<dbReference type="GO" id="GO:0006886">
    <property type="term" value="P:intracellular protein transport"/>
    <property type="evidence" value="ECO:0007669"/>
    <property type="project" value="TreeGrafter"/>
</dbReference>
<dbReference type="Proteomes" id="UP001150907">
    <property type="component" value="Unassembled WGS sequence"/>
</dbReference>
<dbReference type="OrthoDB" id="440781at2759"/>
<dbReference type="AlphaFoldDB" id="A0A9W8EJ85"/>
<dbReference type="SUPFAM" id="SSF54236">
    <property type="entry name" value="Ubiquitin-like"/>
    <property type="match status" value="2"/>
</dbReference>
<keyword evidence="4" id="KW-1185">Reference proteome</keyword>
<dbReference type="GO" id="GO:0012506">
    <property type="term" value="C:vesicle membrane"/>
    <property type="evidence" value="ECO:0007669"/>
    <property type="project" value="TreeGrafter"/>
</dbReference>
<dbReference type="CDD" id="cd16105">
    <property type="entry name" value="Ubl_ASPSCR1_like"/>
    <property type="match status" value="1"/>
</dbReference>
<proteinExistence type="predicted"/>
<dbReference type="GO" id="GO:0005737">
    <property type="term" value="C:cytoplasm"/>
    <property type="evidence" value="ECO:0007669"/>
    <property type="project" value="TreeGrafter"/>
</dbReference>
<feature type="region of interest" description="Disordered" evidence="1">
    <location>
        <begin position="532"/>
        <end position="579"/>
    </location>
</feature>
<accession>A0A9W8EJ85</accession>
<sequence>MSSVTVVYGPGRSVSVKVTPTTTLQAVLTAACEKMPHTPRPDSHSLVYNAKPLDLTLPIRFANLPQGAKLTLKQRSSSSSAANSPKLAQGASPTVKVALQLVGSSRIIADFDPSATLWDIIVAAENSPDHRLNLTNKFKPAAATSPSDFGEKKPWGSGFLQTLLSAATGSRSGSSSPQQQQQQQSTGPTSPPQALFYQQPVLLLLNKEYSSNVELQQTTLKSLGFTTGSLMIRFSYRSATSPTLLVPMQAADAPKKSDGHASLSPQPNPETLSPIAVPAPNPETLSPIAVPAVSPPSPPQQQQQQQVSQDLPPFGVVPSAPASKIDPAPKPDTTPAPALAARQVRVFSAPLPNSAPLSARIVLPESFYEAGSDDLKILVATQRARVTESEKGFSSRIKQEEEDKRLHAEFKSKYPRALIRFRFPDQVQVQATFSSHTETVADLYTFLQGVLLSPQLLEALIVQPLAQNLESLKSDTLFDAKLAPAAVVHVKLATTKGHTLDLLRPQAAVLAEDLEVPATKLVDDFIASPPSTIPVAPEPSNAASDAPSRPAAPRPMAGSGPASDEPKMPKWFLAGQKRA</sequence>
<evidence type="ECO:0000256" key="1">
    <source>
        <dbReference type="SAM" id="MobiDB-lite"/>
    </source>
</evidence>
<evidence type="ECO:0000313" key="3">
    <source>
        <dbReference type="EMBL" id="KAJ2002884.1"/>
    </source>
</evidence>
<name>A0A9W8EJ85_9FUNG</name>
<dbReference type="InterPro" id="IPR029071">
    <property type="entry name" value="Ubiquitin-like_domsf"/>
</dbReference>
<reference evidence="3" key="1">
    <citation type="submission" date="2022-07" db="EMBL/GenBank/DDBJ databases">
        <title>Phylogenomic reconstructions and comparative analyses of Kickxellomycotina fungi.</title>
        <authorList>
            <person name="Reynolds N.K."/>
            <person name="Stajich J.E."/>
            <person name="Barry K."/>
            <person name="Grigoriev I.V."/>
            <person name="Crous P."/>
            <person name="Smith M.E."/>
        </authorList>
    </citation>
    <scope>NUCLEOTIDE SEQUENCE</scope>
    <source>
        <strain evidence="3">IMI 214461</strain>
    </source>
</reference>
<feature type="region of interest" description="Disordered" evidence="1">
    <location>
        <begin position="167"/>
        <end position="193"/>
    </location>
</feature>
<feature type="compositionally biased region" description="Low complexity" evidence="1">
    <location>
        <begin position="539"/>
        <end position="563"/>
    </location>
</feature>
<gene>
    <name evidence="3" type="ORF">H4R26_003367</name>
</gene>
<comment type="caution">
    <text evidence="3">The sequence shown here is derived from an EMBL/GenBank/DDBJ whole genome shotgun (WGS) entry which is preliminary data.</text>
</comment>
<dbReference type="CDD" id="cd17075">
    <property type="entry name" value="UBX1_UBXN9"/>
    <property type="match status" value="1"/>
</dbReference>
<dbReference type="Pfam" id="PF11470">
    <property type="entry name" value="TUG-UBL1"/>
    <property type="match status" value="1"/>
</dbReference>
<dbReference type="GO" id="GO:0005634">
    <property type="term" value="C:nucleus"/>
    <property type="evidence" value="ECO:0007669"/>
    <property type="project" value="TreeGrafter"/>
</dbReference>